<dbReference type="Gene3D" id="2.120.10.80">
    <property type="entry name" value="Kelch-type beta propeller"/>
    <property type="match status" value="2"/>
</dbReference>
<dbReference type="Proteomes" id="UP000751190">
    <property type="component" value="Unassembled WGS sequence"/>
</dbReference>
<gene>
    <name evidence="3" type="ORF">KFE25_009542</name>
</gene>
<dbReference type="Pfam" id="PF24681">
    <property type="entry name" value="Kelch_KLHDC2_KLHL20_DRC7"/>
    <property type="match status" value="1"/>
</dbReference>
<organism evidence="3 4">
    <name type="scientific">Diacronema lutheri</name>
    <name type="common">Unicellular marine alga</name>
    <name type="synonym">Monochrysis lutheri</name>
    <dbReference type="NCBI Taxonomy" id="2081491"/>
    <lineage>
        <taxon>Eukaryota</taxon>
        <taxon>Haptista</taxon>
        <taxon>Haptophyta</taxon>
        <taxon>Pavlovophyceae</taxon>
        <taxon>Pavlovales</taxon>
        <taxon>Pavlovaceae</taxon>
        <taxon>Diacronema</taxon>
    </lineage>
</organism>
<feature type="coiled-coil region" evidence="1">
    <location>
        <begin position="366"/>
        <end position="513"/>
    </location>
</feature>
<dbReference type="InterPro" id="IPR015915">
    <property type="entry name" value="Kelch-typ_b-propeller"/>
</dbReference>
<feature type="region of interest" description="Disordered" evidence="2">
    <location>
        <begin position="882"/>
        <end position="901"/>
    </location>
</feature>
<dbReference type="EMBL" id="JAGTXO010000001">
    <property type="protein sequence ID" value="KAG8471121.1"/>
    <property type="molecule type" value="Genomic_DNA"/>
</dbReference>
<comment type="caution">
    <text evidence="3">The sequence shown here is derived from an EMBL/GenBank/DDBJ whole genome shotgun (WGS) entry which is preliminary data.</text>
</comment>
<dbReference type="OMA" id="WNRIKLQ"/>
<evidence type="ECO:0000313" key="3">
    <source>
        <dbReference type="EMBL" id="KAG8471121.1"/>
    </source>
</evidence>
<protein>
    <submittedName>
        <fullName evidence="3">Uncharacterized protein</fullName>
    </submittedName>
</protein>
<name>A0A8J5XY09_DIALT</name>
<feature type="coiled-coil region" evidence="1">
    <location>
        <begin position="660"/>
        <end position="730"/>
    </location>
</feature>
<proteinExistence type="predicted"/>
<sequence>MFSRVGLNLPKGGATEHSATAFNHGPVPKVVVFGGWNGAYHTNELAVLSTDAPGAATSDGWGWEPLTVIGRGPSPRSGHTATPLDEDGSSVLFFGGEYTTVGRKYYATTDVLETATLTWRPLETVGAEPRARAHHAAAYVGDGRVVVFGGSSSYGGGFFLDDLHELDCARAEWHAWAPAGDEAFVPAPRMGHTLTHSRELGGALLFGGEDGETSYNDVALFETGVRAWRPLRLSGMAPVPRAGHSATLVSPSRLYVFGGRARTRSDAGSRARARGAEFRYLQDVGILDLTTLSFSSPALSSRLVPAPRAFHTATSLLGADGVPFVLVLGGRGDGRLPHADGFILDVALLAGVQDYADGYALLATQLQSARIDAAKAIDARDAAEQAANEAVEDSAASARDADAAADELAAARAQVRAEASRTEEERARVDALAGSLRDAQAALAEQRAALAQATDTAARLADDRAADARAAQRELMEARSAADAAAAGAALELRAAQADAAALKAQLARASADNAQRDTEEAARVGHLVARADGADARVAAAERIAAEAKGEAEKARVEAEHARQRAAAAGEVMAHEHARELAAASAREAATQARAEAAAAGAADKAREAAEALRRAEVDATSLRAQLSHALAIEQATQLRLRETQATRAAEAAELRQGLASAAADADEARAAFRAARAEGRDSLSQLSRELDAAHVRTAELEDSRSALVAGWEREREALVARIQELAADATARELAGETRAAELDAARAELSKAASGADTARAATATAELALASARTDMAVAMRSLARELSALESTVDYAARANDSLARTTAEAEARAAAVDSAMRGRLQEVTRALSNEAKLTADLLSERMANATAGRLTMRPGSDGANARQNVDSEGVAVSPGVAAPRPPGFANAFADH</sequence>
<dbReference type="PANTHER" id="PTHR23244">
    <property type="entry name" value="KELCH REPEAT DOMAIN"/>
    <property type="match status" value="1"/>
</dbReference>
<evidence type="ECO:0000256" key="2">
    <source>
        <dbReference type="SAM" id="MobiDB-lite"/>
    </source>
</evidence>
<keyword evidence="1" id="KW-0175">Coiled coil</keyword>
<evidence type="ECO:0000256" key="1">
    <source>
        <dbReference type="SAM" id="Coils"/>
    </source>
</evidence>
<accession>A0A8J5XY09</accession>
<dbReference type="AlphaFoldDB" id="A0A8J5XY09"/>
<feature type="coiled-coil region" evidence="1">
    <location>
        <begin position="539"/>
        <end position="566"/>
    </location>
</feature>
<dbReference type="SUPFAM" id="SSF117281">
    <property type="entry name" value="Kelch motif"/>
    <property type="match status" value="1"/>
</dbReference>
<reference evidence="3" key="1">
    <citation type="submission" date="2021-05" db="EMBL/GenBank/DDBJ databases">
        <title>The genome of the haptophyte Pavlova lutheri (Diacronema luteri, Pavlovales) - a model for lipid biosynthesis in eukaryotic algae.</title>
        <authorList>
            <person name="Hulatt C.J."/>
            <person name="Posewitz M.C."/>
        </authorList>
    </citation>
    <scope>NUCLEOTIDE SEQUENCE</scope>
    <source>
        <strain evidence="3">NIVA-4/92</strain>
    </source>
</reference>
<keyword evidence="4" id="KW-1185">Reference proteome</keyword>
<evidence type="ECO:0000313" key="4">
    <source>
        <dbReference type="Proteomes" id="UP000751190"/>
    </source>
</evidence>
<dbReference type="OrthoDB" id="10250130at2759"/>
<dbReference type="PANTHER" id="PTHR23244:SF471">
    <property type="entry name" value="GUANINE NUCLEOTIDE-BINDING PROTEIN SUBUNIT BETA 1-RELATED"/>
    <property type="match status" value="1"/>
</dbReference>